<keyword evidence="2 5" id="KW-0812">Transmembrane</keyword>
<feature type="transmembrane region" description="Helical" evidence="5">
    <location>
        <begin position="12"/>
        <end position="30"/>
    </location>
</feature>
<gene>
    <name evidence="7" type="ORF">J4051_18515</name>
</gene>
<keyword evidence="4 5" id="KW-0472">Membrane</keyword>
<proteinExistence type="predicted"/>
<feature type="transmembrane region" description="Helical" evidence="5">
    <location>
        <begin position="50"/>
        <end position="71"/>
    </location>
</feature>
<evidence type="ECO:0000313" key="7">
    <source>
        <dbReference type="EMBL" id="MBO3100270.1"/>
    </source>
</evidence>
<evidence type="ECO:0000256" key="4">
    <source>
        <dbReference type="ARBA" id="ARBA00023136"/>
    </source>
</evidence>
<evidence type="ECO:0000256" key="2">
    <source>
        <dbReference type="ARBA" id="ARBA00022692"/>
    </source>
</evidence>
<organism evidence="7 8">
    <name type="scientific">Gelidibacter pelagius</name>
    <dbReference type="NCBI Taxonomy" id="2819985"/>
    <lineage>
        <taxon>Bacteria</taxon>
        <taxon>Pseudomonadati</taxon>
        <taxon>Bacteroidota</taxon>
        <taxon>Flavobacteriia</taxon>
        <taxon>Flavobacteriales</taxon>
        <taxon>Flavobacteriaceae</taxon>
        <taxon>Gelidibacter</taxon>
    </lineage>
</organism>
<evidence type="ECO:0000313" key="8">
    <source>
        <dbReference type="Proteomes" id="UP000681315"/>
    </source>
</evidence>
<feature type="transmembrane region" description="Helical" evidence="5">
    <location>
        <begin position="78"/>
        <end position="100"/>
    </location>
</feature>
<evidence type="ECO:0000256" key="1">
    <source>
        <dbReference type="ARBA" id="ARBA00004141"/>
    </source>
</evidence>
<dbReference type="RefSeq" id="WP_208235375.1">
    <property type="nucleotide sequence ID" value="NZ_JAGEVG010000038.1"/>
</dbReference>
<dbReference type="InterPro" id="IPR009908">
    <property type="entry name" value="Methylamine_util_MauE"/>
</dbReference>
<dbReference type="Proteomes" id="UP000681315">
    <property type="component" value="Unassembled WGS sequence"/>
</dbReference>
<sequence length="508" mass="58686">MKLRWDILRNYFVEIGIYLCAFLFVYAAVSKLLDFETFETQLGQSPLLSAYAKPVAIGVPLLELLISLLLVFKRTKRIALYGFFAMMVLFTTYIVIILNFTDFVPCSCGGVLEALGWTEHLIFNVCFIILALFALLFEKKQNDSRIMSFKKPKTFIISILSVFIGGVMSVSTLYLLSEKEIQRNNSFLRRYPPHPVTTIKGLNIKYNSYYIAGFAEGRIYLGNSSAPAHTLSVDTTLANVKTHKIELDNTQQITFFSPQIRIQSPYFFLIDGSVPVIFKGKLSDWKARLSWQGDNNFTFSQMESVSSTQFVFRSIDNKSSQNVIGRIDFDNSDTFRVSNKLLQKQIDGIFDTDGMLRYNSELNRLIYVYYYRNKFVTADTDLDIDYQGRTIDTVKNAVIRIASSNSDQVRRLAEQPLIVNHQSYSAGKYLFIKSDRLGKYEPEEILKDASIVDVYNLENHTYEFSFYLYDYKREKIKSFQIYNNILIGLSEHHVVLYRLQPLNFELKK</sequence>
<feature type="domain" description="Methylamine utilisation protein MauE" evidence="6">
    <location>
        <begin position="10"/>
        <end position="136"/>
    </location>
</feature>
<evidence type="ECO:0000256" key="3">
    <source>
        <dbReference type="ARBA" id="ARBA00022989"/>
    </source>
</evidence>
<dbReference type="Pfam" id="PF07291">
    <property type="entry name" value="MauE"/>
    <property type="match status" value="1"/>
</dbReference>
<keyword evidence="3 5" id="KW-1133">Transmembrane helix</keyword>
<keyword evidence="8" id="KW-1185">Reference proteome</keyword>
<accession>A0ABS3SX20</accession>
<name>A0ABS3SX20_9FLAO</name>
<protein>
    <recommendedName>
        <fullName evidence="6">Methylamine utilisation protein MauE domain-containing protein</fullName>
    </recommendedName>
</protein>
<reference evidence="7 8" key="1">
    <citation type="submission" date="2021-03" db="EMBL/GenBank/DDBJ databases">
        <title>Gelidibacter sp. nov., isolated from costal sediment.</title>
        <authorList>
            <person name="Lun K.-Y."/>
        </authorList>
    </citation>
    <scope>NUCLEOTIDE SEQUENCE [LARGE SCALE GENOMIC DNA]</scope>
    <source>
        <strain evidence="7 8">DF109</strain>
    </source>
</reference>
<comment type="subcellular location">
    <subcellularLocation>
        <location evidence="1">Membrane</location>
        <topology evidence="1">Multi-pass membrane protein</topology>
    </subcellularLocation>
</comment>
<feature type="transmembrane region" description="Helical" evidence="5">
    <location>
        <begin position="120"/>
        <end position="137"/>
    </location>
</feature>
<comment type="caution">
    <text evidence="7">The sequence shown here is derived from an EMBL/GenBank/DDBJ whole genome shotgun (WGS) entry which is preliminary data.</text>
</comment>
<feature type="transmembrane region" description="Helical" evidence="5">
    <location>
        <begin position="157"/>
        <end position="176"/>
    </location>
</feature>
<evidence type="ECO:0000256" key="5">
    <source>
        <dbReference type="SAM" id="Phobius"/>
    </source>
</evidence>
<evidence type="ECO:0000259" key="6">
    <source>
        <dbReference type="Pfam" id="PF07291"/>
    </source>
</evidence>
<dbReference type="EMBL" id="JAGEVG010000038">
    <property type="protein sequence ID" value="MBO3100270.1"/>
    <property type="molecule type" value="Genomic_DNA"/>
</dbReference>